<dbReference type="InterPro" id="IPR020094">
    <property type="entry name" value="TruA/RsuA/RluB/E/F_N"/>
</dbReference>
<reference evidence="6 7" key="1">
    <citation type="submission" date="2016-10" db="EMBL/GenBank/DDBJ databases">
        <authorList>
            <person name="de Groot N.N."/>
        </authorList>
    </citation>
    <scope>NUCLEOTIDE SEQUENCE [LARGE SCALE GENOMIC DNA]</scope>
    <source>
        <strain evidence="6 7">DSM 9990</strain>
    </source>
</reference>
<evidence type="ECO:0000313" key="7">
    <source>
        <dbReference type="Proteomes" id="UP000199611"/>
    </source>
</evidence>
<dbReference type="SUPFAM" id="SSF55174">
    <property type="entry name" value="Alpha-L RNA-binding motif"/>
    <property type="match status" value="1"/>
</dbReference>
<dbReference type="CDD" id="cd00165">
    <property type="entry name" value="S4"/>
    <property type="match status" value="1"/>
</dbReference>
<accession>A0A1I4UA80</accession>
<dbReference type="SMART" id="SM00363">
    <property type="entry name" value="S4"/>
    <property type="match status" value="1"/>
</dbReference>
<protein>
    <recommendedName>
        <fullName evidence="4">Pseudouridine synthase</fullName>
        <ecNumber evidence="4">5.4.99.-</ecNumber>
    </recommendedName>
</protein>
<dbReference type="Gene3D" id="3.30.70.1560">
    <property type="entry name" value="Alpha-L RNA-binding motif"/>
    <property type="match status" value="1"/>
</dbReference>
<gene>
    <name evidence="6" type="ORF">SAMN05660836_01738</name>
</gene>
<dbReference type="GO" id="GO:0120159">
    <property type="term" value="F:rRNA pseudouridine synthase activity"/>
    <property type="evidence" value="ECO:0007669"/>
    <property type="project" value="UniProtKB-ARBA"/>
</dbReference>
<evidence type="ECO:0000256" key="1">
    <source>
        <dbReference type="ARBA" id="ARBA00008348"/>
    </source>
</evidence>
<dbReference type="CDD" id="cd02870">
    <property type="entry name" value="PseudoU_synth_RsuA_like"/>
    <property type="match status" value="1"/>
</dbReference>
<dbReference type="GO" id="GO:0003723">
    <property type="term" value="F:RNA binding"/>
    <property type="evidence" value="ECO:0007669"/>
    <property type="project" value="UniProtKB-KW"/>
</dbReference>
<feature type="domain" description="RNA-binding S4" evidence="5">
    <location>
        <begin position="6"/>
        <end position="70"/>
    </location>
</feature>
<dbReference type="PANTHER" id="PTHR47683">
    <property type="entry name" value="PSEUDOURIDINE SYNTHASE FAMILY PROTEIN-RELATED"/>
    <property type="match status" value="1"/>
</dbReference>
<evidence type="ECO:0000256" key="2">
    <source>
        <dbReference type="ARBA" id="ARBA00023235"/>
    </source>
</evidence>
<dbReference type="PANTHER" id="PTHR47683:SF2">
    <property type="entry name" value="RNA-BINDING S4 DOMAIN-CONTAINING PROTEIN"/>
    <property type="match status" value="1"/>
</dbReference>
<dbReference type="Proteomes" id="UP000199611">
    <property type="component" value="Unassembled WGS sequence"/>
</dbReference>
<keyword evidence="2 4" id="KW-0413">Isomerase</keyword>
<evidence type="ECO:0000259" key="5">
    <source>
        <dbReference type="SMART" id="SM00363"/>
    </source>
</evidence>
<dbReference type="FunFam" id="3.10.290.10:FF:000003">
    <property type="entry name" value="Pseudouridine synthase"/>
    <property type="match status" value="1"/>
</dbReference>
<dbReference type="Gene3D" id="3.10.290.10">
    <property type="entry name" value="RNA-binding S4 domain"/>
    <property type="match status" value="1"/>
</dbReference>
<keyword evidence="3" id="KW-0694">RNA-binding</keyword>
<dbReference type="OrthoDB" id="9807213at2"/>
<evidence type="ECO:0000313" key="6">
    <source>
        <dbReference type="EMBL" id="SFM85825.1"/>
    </source>
</evidence>
<comment type="similarity">
    <text evidence="1 4">Belongs to the pseudouridine synthase RsuA family.</text>
</comment>
<dbReference type="SUPFAM" id="SSF55120">
    <property type="entry name" value="Pseudouridine synthase"/>
    <property type="match status" value="1"/>
</dbReference>
<dbReference type="InterPro" id="IPR018496">
    <property type="entry name" value="PsdUridine_synth_RsuA/RluB_CS"/>
</dbReference>
<dbReference type="PROSITE" id="PS50889">
    <property type="entry name" value="S4"/>
    <property type="match status" value="1"/>
</dbReference>
<organism evidence="6 7">
    <name type="scientific">Thermodesulforhabdus norvegica</name>
    <dbReference type="NCBI Taxonomy" id="39841"/>
    <lineage>
        <taxon>Bacteria</taxon>
        <taxon>Pseudomonadati</taxon>
        <taxon>Thermodesulfobacteriota</taxon>
        <taxon>Syntrophobacteria</taxon>
        <taxon>Syntrophobacterales</taxon>
        <taxon>Thermodesulforhabdaceae</taxon>
        <taxon>Thermodesulforhabdus</taxon>
    </lineage>
</organism>
<dbReference type="NCBIfam" id="TIGR00093">
    <property type="entry name" value="pseudouridine synthase"/>
    <property type="match status" value="1"/>
</dbReference>
<dbReference type="InterPro" id="IPR050343">
    <property type="entry name" value="RsuA_PseudoU_synthase"/>
</dbReference>
<dbReference type="EC" id="5.4.99.-" evidence="4"/>
<dbReference type="Pfam" id="PF00849">
    <property type="entry name" value="PseudoU_synth_2"/>
    <property type="match status" value="1"/>
</dbReference>
<dbReference type="AlphaFoldDB" id="A0A1I4UA80"/>
<dbReference type="InterPro" id="IPR036986">
    <property type="entry name" value="S4_RNA-bd_sf"/>
</dbReference>
<name>A0A1I4UA80_9BACT</name>
<proteinExistence type="inferred from homology"/>
<evidence type="ECO:0000256" key="4">
    <source>
        <dbReference type="RuleBase" id="RU003887"/>
    </source>
</evidence>
<sequence length="248" mass="28707">MTRSGVRLQKFIAQAGLTSRRKAEEWIRAGRVQVNDRVVTEMGVVIDPSVDVVKVDGHVVEPLPTRRYVALYKPRFCVTTLYDPQGRPTVMDFVTSIRERIYPVGRLDFDAEGLLLLTNDGELAHRLIHPSYGVKKEYLVLVKGHPGKWFFQKWRDGVYLEEGKTSPAEVYLVKRERLGTWVRVIMHQGWYRQIKRMGQVTGYPVLRIKRIAYGPITLEGLKPGKFRELSRQEVRELYRLTGLNREGL</sequence>
<dbReference type="InterPro" id="IPR006145">
    <property type="entry name" value="PsdUridine_synth_RsuA/RluA"/>
</dbReference>
<evidence type="ECO:0000256" key="3">
    <source>
        <dbReference type="PROSITE-ProRule" id="PRU00182"/>
    </source>
</evidence>
<dbReference type="GO" id="GO:0000455">
    <property type="term" value="P:enzyme-directed rRNA pseudouridine synthesis"/>
    <property type="evidence" value="ECO:0007669"/>
    <property type="project" value="UniProtKB-ARBA"/>
</dbReference>
<dbReference type="RefSeq" id="WP_093395053.1">
    <property type="nucleotide sequence ID" value="NZ_FOUU01000005.1"/>
</dbReference>
<dbReference type="Gene3D" id="3.30.70.580">
    <property type="entry name" value="Pseudouridine synthase I, catalytic domain, N-terminal subdomain"/>
    <property type="match status" value="1"/>
</dbReference>
<dbReference type="EMBL" id="FOUU01000005">
    <property type="protein sequence ID" value="SFM85825.1"/>
    <property type="molecule type" value="Genomic_DNA"/>
</dbReference>
<dbReference type="Pfam" id="PF01479">
    <property type="entry name" value="S4"/>
    <property type="match status" value="1"/>
</dbReference>
<keyword evidence="7" id="KW-1185">Reference proteome</keyword>
<dbReference type="InterPro" id="IPR042092">
    <property type="entry name" value="PsdUridine_s_RsuA/RluB/E/F_cat"/>
</dbReference>
<dbReference type="PROSITE" id="PS01149">
    <property type="entry name" value="PSI_RSU"/>
    <property type="match status" value="1"/>
</dbReference>
<dbReference type="STRING" id="39841.SAMN05660836_01738"/>
<dbReference type="InterPro" id="IPR020103">
    <property type="entry name" value="PsdUridine_synth_cat_dom_sf"/>
</dbReference>
<dbReference type="InterPro" id="IPR000748">
    <property type="entry name" value="PsdUridine_synth_RsuA/RluB/E/F"/>
</dbReference>
<dbReference type="InterPro" id="IPR002942">
    <property type="entry name" value="S4_RNA-bd"/>
</dbReference>